<evidence type="ECO:0000256" key="1">
    <source>
        <dbReference type="SAM" id="Coils"/>
    </source>
</evidence>
<dbReference type="EMBL" id="JAOSIK010000012">
    <property type="protein sequence ID" value="MEK0311955.1"/>
    <property type="molecule type" value="Genomic_DNA"/>
</dbReference>
<sequence>MISFLTIFTFLGRYLKDFQNPQVVEQRYEIMTTVFLSIFIYSGFKPLFHFLNNIFFFLKDLIVGLFFKSNQQVLLEQKSIKKAMQRQELFAKIDQIHQELRQIKVKLEKFEEKREEKKGEPSDGKW</sequence>
<gene>
    <name evidence="2" type="ORF">OC725_01565</name>
</gene>
<dbReference type="RefSeq" id="WP_340495403.1">
    <property type="nucleotide sequence ID" value="NZ_JAOSIK010000012.1"/>
</dbReference>
<comment type="caution">
    <text evidence="2">The sequence shown here is derived from an EMBL/GenBank/DDBJ whole genome shotgun (WGS) entry which is preliminary data.</text>
</comment>
<evidence type="ECO:0000313" key="2">
    <source>
        <dbReference type="EMBL" id="MEK0311955.1"/>
    </source>
</evidence>
<accession>A0ABU8ZSJ5</accession>
<keyword evidence="3" id="KW-1185">Reference proteome</keyword>
<evidence type="ECO:0000313" key="3">
    <source>
        <dbReference type="Proteomes" id="UP001382955"/>
    </source>
</evidence>
<reference evidence="2 3" key="1">
    <citation type="journal article" date="2023" name="Int. J. Syst. Evol. Microbiol.">
        <title>The observation of taxonomic boundaries for the 16SrII and 16SrXXV phytoplasmas using genome-based delimitation.</title>
        <authorList>
            <person name="Rodrigues Jardim B."/>
            <person name="Tran-Nguyen L.T.T."/>
            <person name="Gambley C."/>
            <person name="Al-Sadi A.M."/>
            <person name="Al-Subhi A.M."/>
            <person name="Foissac X."/>
            <person name="Salar P."/>
            <person name="Cai H."/>
            <person name="Yang J.Y."/>
            <person name="Davis R."/>
            <person name="Jones L."/>
            <person name="Rodoni B."/>
            <person name="Constable F.E."/>
        </authorList>
    </citation>
    <scope>NUCLEOTIDE SEQUENCE [LARGE SCALE GENOMIC DNA]</scope>
    <source>
        <strain evidence="2">BAWM-322</strain>
    </source>
</reference>
<name>A0ABU8ZSJ5_9MOLU</name>
<proteinExistence type="predicted"/>
<organism evidence="2 3">
    <name type="scientific">Candidatus Phytoplasma fabacearum</name>
    <dbReference type="NCBI Taxonomy" id="2982628"/>
    <lineage>
        <taxon>Bacteria</taxon>
        <taxon>Bacillati</taxon>
        <taxon>Mycoplasmatota</taxon>
        <taxon>Mollicutes</taxon>
        <taxon>Acholeplasmatales</taxon>
        <taxon>Acholeplasmataceae</taxon>
        <taxon>Candidatus Phytoplasma</taxon>
        <taxon>16SrII (Peanut WB group)</taxon>
    </lineage>
</organism>
<protein>
    <submittedName>
        <fullName evidence="2">Uncharacterized protein</fullName>
    </submittedName>
</protein>
<feature type="coiled-coil region" evidence="1">
    <location>
        <begin position="86"/>
        <end position="120"/>
    </location>
</feature>
<keyword evidence="1" id="KW-0175">Coiled coil</keyword>
<dbReference type="Proteomes" id="UP001382955">
    <property type="component" value="Unassembled WGS sequence"/>
</dbReference>